<proteinExistence type="predicted"/>
<reference evidence="6 7" key="1">
    <citation type="journal article" date="2014" name="Nat. Commun.">
        <title>Klebsormidium flaccidum genome reveals primary factors for plant terrestrial adaptation.</title>
        <authorList>
            <person name="Hori K."/>
            <person name="Maruyama F."/>
            <person name="Fujisawa T."/>
            <person name="Togashi T."/>
            <person name="Yamamoto N."/>
            <person name="Seo M."/>
            <person name="Sato S."/>
            <person name="Yamada T."/>
            <person name="Mori H."/>
            <person name="Tajima N."/>
            <person name="Moriyama T."/>
            <person name="Ikeuchi M."/>
            <person name="Watanabe M."/>
            <person name="Wada H."/>
            <person name="Kobayashi K."/>
            <person name="Saito M."/>
            <person name="Masuda T."/>
            <person name="Sasaki-Sekimoto Y."/>
            <person name="Mashiguchi K."/>
            <person name="Awai K."/>
            <person name="Shimojima M."/>
            <person name="Masuda S."/>
            <person name="Iwai M."/>
            <person name="Nobusawa T."/>
            <person name="Narise T."/>
            <person name="Kondo S."/>
            <person name="Saito H."/>
            <person name="Sato R."/>
            <person name="Murakawa M."/>
            <person name="Ihara Y."/>
            <person name="Oshima-Yamada Y."/>
            <person name="Ohtaka K."/>
            <person name="Satoh M."/>
            <person name="Sonobe K."/>
            <person name="Ishii M."/>
            <person name="Ohtani R."/>
            <person name="Kanamori-Sato M."/>
            <person name="Honoki R."/>
            <person name="Miyazaki D."/>
            <person name="Mochizuki H."/>
            <person name="Umetsu J."/>
            <person name="Higashi K."/>
            <person name="Shibata D."/>
            <person name="Kamiya Y."/>
            <person name="Sato N."/>
            <person name="Nakamura Y."/>
            <person name="Tabata S."/>
            <person name="Ida S."/>
            <person name="Kurokawa K."/>
            <person name="Ohta H."/>
        </authorList>
    </citation>
    <scope>NUCLEOTIDE SEQUENCE [LARGE SCALE GENOMIC DNA]</scope>
    <source>
        <strain evidence="6 7">NIES-2285</strain>
    </source>
</reference>
<evidence type="ECO:0000313" key="6">
    <source>
        <dbReference type="EMBL" id="GAQ91345.1"/>
    </source>
</evidence>
<dbReference type="OMA" id="MDRLHGV"/>
<keyword evidence="7" id="KW-1185">Reference proteome</keyword>
<organism evidence="6 7">
    <name type="scientific">Klebsormidium nitens</name>
    <name type="common">Green alga</name>
    <name type="synonym">Ulothrix nitens</name>
    <dbReference type="NCBI Taxonomy" id="105231"/>
    <lineage>
        <taxon>Eukaryota</taxon>
        <taxon>Viridiplantae</taxon>
        <taxon>Streptophyta</taxon>
        <taxon>Klebsormidiophyceae</taxon>
        <taxon>Klebsormidiales</taxon>
        <taxon>Klebsormidiaceae</taxon>
        <taxon>Klebsormidium</taxon>
    </lineage>
</organism>
<dbReference type="Pfam" id="PF25455">
    <property type="entry name" value="Beta-barrel_CAF17_C"/>
    <property type="match status" value="1"/>
</dbReference>
<keyword evidence="2" id="KW-0809">Transit peptide</keyword>
<gene>
    <name evidence="6" type="ORF">KFL_007700020</name>
</gene>
<dbReference type="InterPro" id="IPR017703">
    <property type="entry name" value="YgfZ/GCV_T_CS"/>
</dbReference>
<evidence type="ECO:0000256" key="1">
    <source>
        <dbReference type="ARBA" id="ARBA00004173"/>
    </source>
</evidence>
<dbReference type="Proteomes" id="UP000054558">
    <property type="component" value="Unassembled WGS sequence"/>
</dbReference>
<name>A0A1Y1IKE1_KLENI</name>
<dbReference type="InterPro" id="IPR057460">
    <property type="entry name" value="CAF17_C"/>
</dbReference>
<feature type="domain" description="CAF17 C-terminal" evidence="5">
    <location>
        <begin position="340"/>
        <end position="420"/>
    </location>
</feature>
<dbReference type="AlphaFoldDB" id="A0A1Y1IKE1"/>
<feature type="region of interest" description="Disordered" evidence="4">
    <location>
        <begin position="102"/>
        <end position="122"/>
    </location>
</feature>
<dbReference type="NCBIfam" id="TIGR03317">
    <property type="entry name" value="ygfZ_signature"/>
    <property type="match status" value="1"/>
</dbReference>
<dbReference type="GO" id="GO:0005759">
    <property type="term" value="C:mitochondrial matrix"/>
    <property type="evidence" value="ECO:0000318"/>
    <property type="project" value="GO_Central"/>
</dbReference>
<dbReference type="GO" id="GO:0016226">
    <property type="term" value="P:iron-sulfur cluster assembly"/>
    <property type="evidence" value="ECO:0000318"/>
    <property type="project" value="GO_Central"/>
</dbReference>
<dbReference type="OrthoDB" id="191995at2759"/>
<evidence type="ECO:0000256" key="2">
    <source>
        <dbReference type="ARBA" id="ARBA00022946"/>
    </source>
</evidence>
<dbReference type="InterPro" id="IPR027266">
    <property type="entry name" value="TrmE/GcvT-like"/>
</dbReference>
<evidence type="ECO:0000313" key="7">
    <source>
        <dbReference type="Proteomes" id="UP000054558"/>
    </source>
</evidence>
<evidence type="ECO:0000259" key="5">
    <source>
        <dbReference type="Pfam" id="PF25455"/>
    </source>
</evidence>
<comment type="subcellular location">
    <subcellularLocation>
        <location evidence="1">Mitochondrion</location>
    </subcellularLocation>
</comment>
<dbReference type="PANTHER" id="PTHR22602">
    <property type="entry name" value="TRANSFERASE CAF17, MITOCHONDRIAL-RELATED"/>
    <property type="match status" value="1"/>
</dbReference>
<protein>
    <submittedName>
        <fullName evidence="6">Glycine cleavage T-protein family</fullName>
    </submittedName>
</protein>
<evidence type="ECO:0000256" key="3">
    <source>
        <dbReference type="ARBA" id="ARBA00023128"/>
    </source>
</evidence>
<dbReference type="Gene3D" id="3.30.1360.120">
    <property type="entry name" value="Probable tRNA modification gtpase trme, domain 1"/>
    <property type="match status" value="1"/>
</dbReference>
<dbReference type="InterPro" id="IPR045179">
    <property type="entry name" value="YgfZ/GcvT"/>
</dbReference>
<keyword evidence="3" id="KW-0496">Mitochondrion</keyword>
<dbReference type="EMBL" id="DF237719">
    <property type="protein sequence ID" value="GAQ91345.1"/>
    <property type="molecule type" value="Genomic_DNA"/>
</dbReference>
<evidence type="ECO:0000256" key="4">
    <source>
        <dbReference type="SAM" id="MobiDB-lite"/>
    </source>
</evidence>
<dbReference type="STRING" id="105231.A0A1Y1IKE1"/>
<dbReference type="SUPFAM" id="SSF103025">
    <property type="entry name" value="Folate-binding domain"/>
    <property type="match status" value="1"/>
</dbReference>
<accession>A0A1Y1IKE1</accession>
<dbReference type="PANTHER" id="PTHR22602:SF0">
    <property type="entry name" value="TRANSFERASE CAF17, MITOCHONDRIAL-RELATED"/>
    <property type="match status" value="1"/>
</dbReference>
<feature type="region of interest" description="Disordered" evidence="4">
    <location>
        <begin position="46"/>
        <end position="68"/>
    </location>
</feature>
<sequence>MAARSGISLLRSALAWHQRLAPDLIEAACCGAQQSVDRCRSFFTSNPQSAATEGPEPPSISPLKDRGPYTSKLTNRSVIHIDGPDCIHFLQGLVTNDLAHFESEKPPTSSLPTPNPSQPAAQRPPVYAALLTPQGRFLFDFFFYRPVEDQEKLDREGTGPGKGETEGLFADVDADTKDELLQTLNRYKLRANVGIQDVSKDFTAWARYGGAVSENPEEGFEAEAGAIGYGGTTDRAGMVAAEAEGGGWRWAKDPRLAELGLRGIFESTAPLVEADGEVDSRYYRLWRYEHGVPEGPFEIPKGEAIPLEYNLDGLHGISYEKGCYVGQELIARTHHKGVVRKRVFPVVFGEGTQEADDQYVPPGSEIVDKQSGKKVGKVTAALGSRGLALLRLEAALKEGAKLEVKGKCELKAIRPSWWPQEWGREEA</sequence>